<dbReference type="Proteomes" id="UP001141327">
    <property type="component" value="Unassembled WGS sequence"/>
</dbReference>
<reference evidence="3" key="1">
    <citation type="journal article" date="2022" name="bioRxiv">
        <title>Genomics of Preaxostyla Flagellates Illuminates Evolutionary Transitions and the Path Towards Mitochondrial Loss.</title>
        <authorList>
            <person name="Novak L.V.F."/>
            <person name="Treitli S.C."/>
            <person name="Pyrih J."/>
            <person name="Halakuc P."/>
            <person name="Pipaliya S.V."/>
            <person name="Vacek V."/>
            <person name="Brzon O."/>
            <person name="Soukal P."/>
            <person name="Eme L."/>
            <person name="Dacks J.B."/>
            <person name="Karnkowska A."/>
            <person name="Elias M."/>
            <person name="Hampl V."/>
        </authorList>
    </citation>
    <scope>NUCLEOTIDE SEQUENCE</scope>
    <source>
        <strain evidence="3">RCP-MX</strain>
    </source>
</reference>
<evidence type="ECO:0000313" key="4">
    <source>
        <dbReference type="Proteomes" id="UP001141327"/>
    </source>
</evidence>
<sequence length="562" mass="65313">MLQDVMEERKENEEAYHQKKLDDKSSKKMEHLKRKLFEKQKKIEKQNEQELQDQIGAYFEDVKKGKYERPLIDFGHPVPESKPSVLSLYQEPPIHVLPSYQEPKEIPLDLLRHEGQLLVDSEKEEKERDRAIEKYQDAQRGEDILRDEAAAVIKAQEMADDMRNADRRLDEEQELAARYGEQLHRETRENLTDIAQRFNYVRLQKKNPREYRDRATIMMSDPVLRDWIIGHFVDPRNGSIQERAARAKKPIGDYITDYMQPVNNILRKNEVPGFRLAVDEVRQIQSIFYKTLKKPAKGSGVLISSFQDISTRMKVLIGEIQAGNNSPELKSELYDILDFLLKNRKITKPQHNRTIWNTIKNIKSSANNTVFRIWNGFEWYPNFVIPDGAYNIDNLNSFLFAQFQKTGDLITNTVTGDVSMPIEFEANMSTLHCLLRIKNGWKVDFTLSDFPEILGFDKAIYDTSTISQNIINITDVDAIFIKTNLVNSSYLNGNKSNTLYTFQMNVPPGYQMAIEPLHLTNCRLNSKLIQEIQIQFTDHNNNVLTDLDEPITLQLEIVEAII</sequence>
<evidence type="ECO:0000313" key="3">
    <source>
        <dbReference type="EMBL" id="KAJ4458700.1"/>
    </source>
</evidence>
<evidence type="ECO:0000256" key="2">
    <source>
        <dbReference type="SAM" id="MobiDB-lite"/>
    </source>
</evidence>
<protein>
    <submittedName>
        <fullName evidence="3">Uncharacterized protein</fullName>
    </submittedName>
</protein>
<organism evidence="3 4">
    <name type="scientific">Paratrimastix pyriformis</name>
    <dbReference type="NCBI Taxonomy" id="342808"/>
    <lineage>
        <taxon>Eukaryota</taxon>
        <taxon>Metamonada</taxon>
        <taxon>Preaxostyla</taxon>
        <taxon>Paratrimastigidae</taxon>
        <taxon>Paratrimastix</taxon>
    </lineage>
</organism>
<accession>A0ABQ8UPS4</accession>
<gene>
    <name evidence="3" type="ORF">PAPYR_5466</name>
</gene>
<dbReference type="EMBL" id="JAPMOS010000026">
    <property type="protein sequence ID" value="KAJ4458700.1"/>
    <property type="molecule type" value="Genomic_DNA"/>
</dbReference>
<proteinExistence type="predicted"/>
<comment type="caution">
    <text evidence="3">The sequence shown here is derived from an EMBL/GenBank/DDBJ whole genome shotgun (WGS) entry which is preliminary data.</text>
</comment>
<feature type="region of interest" description="Disordered" evidence="2">
    <location>
        <begin position="1"/>
        <end position="29"/>
    </location>
</feature>
<evidence type="ECO:0000256" key="1">
    <source>
        <dbReference type="SAM" id="Coils"/>
    </source>
</evidence>
<keyword evidence="1" id="KW-0175">Coiled coil</keyword>
<feature type="coiled-coil region" evidence="1">
    <location>
        <begin position="121"/>
        <end position="189"/>
    </location>
</feature>
<keyword evidence="4" id="KW-1185">Reference proteome</keyword>
<name>A0ABQ8UPS4_9EUKA</name>